<evidence type="ECO:0000256" key="3">
    <source>
        <dbReference type="SAM" id="MobiDB-lite"/>
    </source>
</evidence>
<feature type="compositionally biased region" description="Basic and acidic residues" evidence="3">
    <location>
        <begin position="307"/>
        <end position="323"/>
    </location>
</feature>
<dbReference type="Pfam" id="PF00134">
    <property type="entry name" value="Cyclin_N"/>
    <property type="match status" value="1"/>
</dbReference>
<dbReference type="Pfam" id="PF16899">
    <property type="entry name" value="Cyclin_C_2"/>
    <property type="match status" value="1"/>
</dbReference>
<dbReference type="InterPro" id="IPR036915">
    <property type="entry name" value="Cyclin-like_sf"/>
</dbReference>
<dbReference type="GO" id="GO:0016538">
    <property type="term" value="F:cyclin-dependent protein serine/threonine kinase regulator activity"/>
    <property type="evidence" value="ECO:0007669"/>
    <property type="project" value="InterPro"/>
</dbReference>
<sequence>MAVPTSSPDPAATPKKTPIYEASSQYNNWRFSPERLEVLRRTMNEAAVTAIRRTLETHEPGSSSDVSFLTADEEHILVKHYITKITPLCGLFSFPEELAATAVSYMKRFYLKNTVMDWHPKNVMLTTLFLATKTTNNPISIEKYTQRIRGTNPSDVLDIEFLVCQSLGFEFAVWHAHRALWGIWLDFQDLPNMPADWASTRKSQYEEALEHVRASRLSDVELIYSPSQIALAAMSLVFPAESDTWLSTKYPAESLHAIQTVVETIKTIMTQACKAPEVETVRNVDRRLRTCKNPEKVVGSKAYLARQAEDERKDAEKRARKAENVTQDDDPFGSEMKDTPMDDDDDD</sequence>
<evidence type="ECO:0000313" key="5">
    <source>
        <dbReference type="EMBL" id="KIY63645.1"/>
    </source>
</evidence>
<feature type="domain" description="Cyclin-like" evidence="4">
    <location>
        <begin position="83"/>
        <end position="165"/>
    </location>
</feature>
<dbReference type="SMART" id="SM00385">
    <property type="entry name" value="CYCLIN"/>
    <property type="match status" value="1"/>
</dbReference>
<reference evidence="5 6" key="1">
    <citation type="journal article" date="2015" name="Fungal Genet. Biol.">
        <title>Evolution of novel wood decay mechanisms in Agaricales revealed by the genome sequences of Fistulina hepatica and Cylindrobasidium torrendii.</title>
        <authorList>
            <person name="Floudas D."/>
            <person name="Held B.W."/>
            <person name="Riley R."/>
            <person name="Nagy L.G."/>
            <person name="Koehler G."/>
            <person name="Ransdell A.S."/>
            <person name="Younus H."/>
            <person name="Chow J."/>
            <person name="Chiniquy J."/>
            <person name="Lipzen A."/>
            <person name="Tritt A."/>
            <person name="Sun H."/>
            <person name="Haridas S."/>
            <person name="LaButti K."/>
            <person name="Ohm R.A."/>
            <person name="Kues U."/>
            <person name="Blanchette R.A."/>
            <person name="Grigoriev I.V."/>
            <person name="Minto R.E."/>
            <person name="Hibbett D.S."/>
        </authorList>
    </citation>
    <scope>NUCLEOTIDE SEQUENCE [LARGE SCALE GENOMIC DNA]</scope>
    <source>
        <strain evidence="5 6">FP15055 ss-10</strain>
    </source>
</reference>
<protein>
    <submittedName>
        <fullName evidence="5">Cyclin-like protein</fullName>
    </submittedName>
</protein>
<dbReference type="PANTHER" id="PTHR10026">
    <property type="entry name" value="CYCLIN"/>
    <property type="match status" value="1"/>
</dbReference>
<dbReference type="SUPFAM" id="SSF47954">
    <property type="entry name" value="Cyclin-like"/>
    <property type="match status" value="2"/>
</dbReference>
<evidence type="ECO:0000259" key="4">
    <source>
        <dbReference type="SMART" id="SM00385"/>
    </source>
</evidence>
<proteinExistence type="inferred from homology"/>
<gene>
    <name evidence="5" type="ORF">CYLTODRAFT_493747</name>
</gene>
<dbReference type="Proteomes" id="UP000054007">
    <property type="component" value="Unassembled WGS sequence"/>
</dbReference>
<evidence type="ECO:0000256" key="1">
    <source>
        <dbReference type="ARBA" id="ARBA00023127"/>
    </source>
</evidence>
<evidence type="ECO:0000256" key="2">
    <source>
        <dbReference type="RuleBase" id="RU000383"/>
    </source>
</evidence>
<dbReference type="Gene3D" id="1.10.472.10">
    <property type="entry name" value="Cyclin-like"/>
    <property type="match status" value="1"/>
</dbReference>
<dbReference type="GO" id="GO:0006357">
    <property type="term" value="P:regulation of transcription by RNA polymerase II"/>
    <property type="evidence" value="ECO:0007669"/>
    <property type="project" value="InterPro"/>
</dbReference>
<dbReference type="STRING" id="1314674.A0A0D7B0B0"/>
<organism evidence="5 6">
    <name type="scientific">Cylindrobasidium torrendii FP15055 ss-10</name>
    <dbReference type="NCBI Taxonomy" id="1314674"/>
    <lineage>
        <taxon>Eukaryota</taxon>
        <taxon>Fungi</taxon>
        <taxon>Dikarya</taxon>
        <taxon>Basidiomycota</taxon>
        <taxon>Agaricomycotina</taxon>
        <taxon>Agaricomycetes</taxon>
        <taxon>Agaricomycetidae</taxon>
        <taxon>Agaricales</taxon>
        <taxon>Marasmiineae</taxon>
        <taxon>Physalacriaceae</taxon>
        <taxon>Cylindrobasidium</taxon>
    </lineage>
</organism>
<keyword evidence="1 2" id="KW-0195">Cyclin</keyword>
<evidence type="ECO:0000313" key="6">
    <source>
        <dbReference type="Proteomes" id="UP000054007"/>
    </source>
</evidence>
<name>A0A0D7B0B0_9AGAR</name>
<comment type="similarity">
    <text evidence="2">Belongs to the cyclin family.</text>
</comment>
<dbReference type="InterPro" id="IPR043198">
    <property type="entry name" value="Cyclin/Ssn8"/>
</dbReference>
<dbReference type="InterPro" id="IPR013763">
    <property type="entry name" value="Cyclin-like_dom"/>
</dbReference>
<dbReference type="CDD" id="cd20524">
    <property type="entry name" value="CYCLIN_CCNH_rpt1"/>
    <property type="match status" value="1"/>
</dbReference>
<dbReference type="CDD" id="cd20525">
    <property type="entry name" value="CYCLIN_CCNH_rpt2"/>
    <property type="match status" value="1"/>
</dbReference>
<dbReference type="EMBL" id="KN880682">
    <property type="protein sequence ID" value="KIY63645.1"/>
    <property type="molecule type" value="Genomic_DNA"/>
</dbReference>
<dbReference type="InterPro" id="IPR006671">
    <property type="entry name" value="Cyclin_N"/>
</dbReference>
<keyword evidence="6" id="KW-1185">Reference proteome</keyword>
<dbReference type="AlphaFoldDB" id="A0A0D7B0B0"/>
<dbReference type="InterPro" id="IPR031658">
    <property type="entry name" value="Cyclin_C_2"/>
</dbReference>
<dbReference type="OrthoDB" id="340962at2759"/>
<feature type="region of interest" description="Disordered" evidence="3">
    <location>
        <begin position="301"/>
        <end position="347"/>
    </location>
</feature>
<accession>A0A0D7B0B0</accession>